<dbReference type="KEGG" id="sbro:GQF42_19940"/>
<keyword evidence="2" id="KW-1185">Reference proteome</keyword>
<sequence>MHLEWGDNGFLAPGRYQLSPEEAERQLVHDPRFAGSDTRELLWEGLVTYLSRFFDLEDRHRAAIGDGSLIHAIWLGGSYVSTKLHPRNVDLTVLIDERAADSIRGLDDARWLVSAFNLKERLAELGVSPVRVGYRPVASVFSSEQLDPAEQAYLRERGAWDDWWQRCRSDGVNKGRPPLDSAAPRRGYVEVTL</sequence>
<accession>A0A6I6N145</accession>
<reference evidence="1 2" key="1">
    <citation type="submission" date="2019-12" db="EMBL/GenBank/DDBJ databases">
        <title>Streptomyces sp. strain T44 isolated from rhizosphere soil of Broussonetia papyrifera.</title>
        <authorList>
            <person name="Mo P."/>
        </authorList>
    </citation>
    <scope>NUCLEOTIDE SEQUENCE [LARGE SCALE GENOMIC DNA]</scope>
    <source>
        <strain evidence="1 2">T44</strain>
    </source>
</reference>
<gene>
    <name evidence="1" type="ORF">GQF42_19940</name>
</gene>
<dbReference type="EMBL" id="CP047020">
    <property type="protein sequence ID" value="QHA05262.1"/>
    <property type="molecule type" value="Genomic_DNA"/>
</dbReference>
<protein>
    <submittedName>
        <fullName evidence="1">Uncharacterized protein</fullName>
    </submittedName>
</protein>
<dbReference type="AlphaFoldDB" id="A0A6I6N145"/>
<dbReference type="Proteomes" id="UP000436138">
    <property type="component" value="Chromosome"/>
</dbReference>
<organism evidence="1 2">
    <name type="scientific">Streptomyces broussonetiae</name>
    <dbReference type="NCBI Taxonomy" id="2686304"/>
    <lineage>
        <taxon>Bacteria</taxon>
        <taxon>Bacillati</taxon>
        <taxon>Actinomycetota</taxon>
        <taxon>Actinomycetes</taxon>
        <taxon>Kitasatosporales</taxon>
        <taxon>Streptomycetaceae</taxon>
        <taxon>Streptomyces</taxon>
    </lineage>
</organism>
<dbReference type="RefSeq" id="WP_158921791.1">
    <property type="nucleotide sequence ID" value="NZ_CP047020.1"/>
</dbReference>
<evidence type="ECO:0000313" key="1">
    <source>
        <dbReference type="EMBL" id="QHA05262.1"/>
    </source>
</evidence>
<dbReference type="Pfam" id="PF22014">
    <property type="entry name" value="DUF6932"/>
    <property type="match status" value="1"/>
</dbReference>
<proteinExistence type="predicted"/>
<dbReference type="InterPro" id="IPR053860">
    <property type="entry name" value="DUF6932"/>
</dbReference>
<evidence type="ECO:0000313" key="2">
    <source>
        <dbReference type="Proteomes" id="UP000436138"/>
    </source>
</evidence>
<name>A0A6I6N145_9ACTN</name>